<evidence type="ECO:0008006" key="11">
    <source>
        <dbReference type="Google" id="ProtNLM"/>
    </source>
</evidence>
<feature type="transmembrane region" description="Helical" evidence="8">
    <location>
        <begin position="119"/>
        <end position="137"/>
    </location>
</feature>
<dbReference type="PANTHER" id="PTHR33908">
    <property type="entry name" value="MANNOSYLTRANSFERASE YKCB-RELATED"/>
    <property type="match status" value="1"/>
</dbReference>
<gene>
    <name evidence="9" type="ORF">E3J38_07075</name>
</gene>
<sequence length="504" mass="58230">MKFHPRLLLLILPILWALALFDFAFFTGGDNAYYLILSKSIAFHHSYTDLFLPGTPSATHFPPLLPLILSPFVFIFGHNYIPEKFVVLFFFGVSVVFCFLVLQKVLGVKSRSTTPGIDLVILVFAYAFNFVAVEHSHHILSEIPYLAFSLISIFFLMNYLENKRRCLLFLTIFTAVLTFHLRTIGFTLILAEFLVLLRRDRKALPIAVGLAILLVIPWSLRNFFVSGSTSNYLQQFLLKNVYAADLGTITFGDFLGRIQNNSFRFASQIYCELMTSKNPGLLISIPLLLLTMVGVVEGLKGSKSEVMIWYLLLYNIFMLSWHWYDSRYALPVLPFFLYSIYLGSKKVSSYIKKGRFPIPAVLLLLLFFSNVHSGSKHLSPRWRGNQVWLSGDRLYPYPKGFRNYFEVAQFAEANTAENAIVCARKPRLFYWFSERKSIVYPYTSDTKKMRDFFDENQIQYVVLDTIYGTTKAYLMPALNRMRSELRLVYETPTFPKVYLLEIVH</sequence>
<evidence type="ECO:0000256" key="1">
    <source>
        <dbReference type="ARBA" id="ARBA00004651"/>
    </source>
</evidence>
<dbReference type="InterPro" id="IPR050297">
    <property type="entry name" value="LipidA_mod_glycosyltrf_83"/>
</dbReference>
<feature type="transmembrane region" description="Helical" evidence="8">
    <location>
        <begin position="279"/>
        <end position="299"/>
    </location>
</feature>
<evidence type="ECO:0000313" key="10">
    <source>
        <dbReference type="Proteomes" id="UP000315534"/>
    </source>
</evidence>
<feature type="transmembrane region" description="Helical" evidence="8">
    <location>
        <begin position="167"/>
        <end position="191"/>
    </location>
</feature>
<evidence type="ECO:0000256" key="2">
    <source>
        <dbReference type="ARBA" id="ARBA00022475"/>
    </source>
</evidence>
<evidence type="ECO:0000256" key="7">
    <source>
        <dbReference type="ARBA" id="ARBA00023136"/>
    </source>
</evidence>
<feature type="transmembrane region" description="Helical" evidence="8">
    <location>
        <begin position="87"/>
        <end position="107"/>
    </location>
</feature>
<dbReference type="PANTHER" id="PTHR33908:SF11">
    <property type="entry name" value="MEMBRANE PROTEIN"/>
    <property type="match status" value="1"/>
</dbReference>
<feature type="transmembrane region" description="Helical" evidence="8">
    <location>
        <begin position="7"/>
        <end position="26"/>
    </location>
</feature>
<evidence type="ECO:0000256" key="8">
    <source>
        <dbReference type="SAM" id="Phobius"/>
    </source>
</evidence>
<evidence type="ECO:0000256" key="3">
    <source>
        <dbReference type="ARBA" id="ARBA00022676"/>
    </source>
</evidence>
<evidence type="ECO:0000256" key="5">
    <source>
        <dbReference type="ARBA" id="ARBA00022692"/>
    </source>
</evidence>
<dbReference type="AlphaFoldDB" id="A0A523XJR0"/>
<evidence type="ECO:0000256" key="4">
    <source>
        <dbReference type="ARBA" id="ARBA00022679"/>
    </source>
</evidence>
<reference evidence="9 10" key="1">
    <citation type="submission" date="2019-03" db="EMBL/GenBank/DDBJ databases">
        <title>Metabolic potential of uncultured bacteria and archaea associated with petroleum seepage in deep-sea sediments.</title>
        <authorList>
            <person name="Dong X."/>
            <person name="Hubert C."/>
        </authorList>
    </citation>
    <scope>NUCLEOTIDE SEQUENCE [LARGE SCALE GENOMIC DNA]</scope>
    <source>
        <strain evidence="9">E29_bin36</strain>
    </source>
</reference>
<accession>A0A523XJR0</accession>
<name>A0A523XJR0_UNCT6</name>
<keyword evidence="4" id="KW-0808">Transferase</keyword>
<dbReference type="EMBL" id="SOIP01000413">
    <property type="protein sequence ID" value="TET79528.1"/>
    <property type="molecule type" value="Genomic_DNA"/>
</dbReference>
<feature type="transmembrane region" description="Helical" evidence="8">
    <location>
        <begin position="356"/>
        <end position="373"/>
    </location>
</feature>
<feature type="transmembrane region" description="Helical" evidence="8">
    <location>
        <begin position="306"/>
        <end position="322"/>
    </location>
</feature>
<dbReference type="GO" id="GO:0009103">
    <property type="term" value="P:lipopolysaccharide biosynthetic process"/>
    <property type="evidence" value="ECO:0007669"/>
    <property type="project" value="UniProtKB-ARBA"/>
</dbReference>
<protein>
    <recommendedName>
        <fullName evidence="11">Glycosyltransferase RgtA/B/C/D-like domain-containing protein</fullName>
    </recommendedName>
</protein>
<evidence type="ECO:0000313" key="9">
    <source>
        <dbReference type="EMBL" id="TET79528.1"/>
    </source>
</evidence>
<feature type="transmembrane region" description="Helical" evidence="8">
    <location>
        <begin position="64"/>
        <end position="81"/>
    </location>
</feature>
<dbReference type="Proteomes" id="UP000315534">
    <property type="component" value="Unassembled WGS sequence"/>
</dbReference>
<keyword evidence="2" id="KW-1003">Cell membrane</keyword>
<keyword evidence="6 8" id="KW-1133">Transmembrane helix</keyword>
<evidence type="ECO:0000256" key="6">
    <source>
        <dbReference type="ARBA" id="ARBA00022989"/>
    </source>
</evidence>
<organism evidence="9 10">
    <name type="scientific">candidate division TA06 bacterium</name>
    <dbReference type="NCBI Taxonomy" id="2250710"/>
    <lineage>
        <taxon>Bacteria</taxon>
        <taxon>Bacteria division TA06</taxon>
    </lineage>
</organism>
<comment type="caution">
    <text evidence="9">The sequence shown here is derived from an EMBL/GenBank/DDBJ whole genome shotgun (WGS) entry which is preliminary data.</text>
</comment>
<keyword evidence="7 8" id="KW-0472">Membrane</keyword>
<feature type="transmembrane region" description="Helical" evidence="8">
    <location>
        <begin position="143"/>
        <end position="160"/>
    </location>
</feature>
<feature type="transmembrane region" description="Helical" evidence="8">
    <location>
        <begin position="203"/>
        <end position="220"/>
    </location>
</feature>
<proteinExistence type="predicted"/>
<dbReference type="GO" id="GO:0005886">
    <property type="term" value="C:plasma membrane"/>
    <property type="evidence" value="ECO:0007669"/>
    <property type="project" value="UniProtKB-SubCell"/>
</dbReference>
<keyword evidence="5 8" id="KW-0812">Transmembrane</keyword>
<dbReference type="GO" id="GO:0016763">
    <property type="term" value="F:pentosyltransferase activity"/>
    <property type="evidence" value="ECO:0007669"/>
    <property type="project" value="TreeGrafter"/>
</dbReference>
<keyword evidence="3" id="KW-0328">Glycosyltransferase</keyword>
<comment type="subcellular location">
    <subcellularLocation>
        <location evidence="1">Cell membrane</location>
        <topology evidence="1">Multi-pass membrane protein</topology>
    </subcellularLocation>
</comment>